<dbReference type="PANTHER" id="PTHR30474">
    <property type="entry name" value="CELL CYCLE PROTEIN"/>
    <property type="match status" value="1"/>
</dbReference>
<feature type="transmembrane region" description="Helical" evidence="6">
    <location>
        <begin position="630"/>
        <end position="648"/>
    </location>
</feature>
<dbReference type="GO" id="GO:0032153">
    <property type="term" value="C:cell division site"/>
    <property type="evidence" value="ECO:0007669"/>
    <property type="project" value="TreeGrafter"/>
</dbReference>
<dbReference type="OrthoDB" id="9812661at2"/>
<evidence type="ECO:0000256" key="3">
    <source>
        <dbReference type="ARBA" id="ARBA00022960"/>
    </source>
</evidence>
<feature type="transmembrane region" description="Helical" evidence="6">
    <location>
        <begin position="12"/>
        <end position="32"/>
    </location>
</feature>
<feature type="domain" description="Penicillin-binding protein transpeptidase" evidence="7">
    <location>
        <begin position="971"/>
        <end position="1289"/>
    </location>
</feature>
<feature type="transmembrane region" description="Helical" evidence="6">
    <location>
        <begin position="378"/>
        <end position="398"/>
    </location>
</feature>
<dbReference type="GO" id="GO:0005886">
    <property type="term" value="C:plasma membrane"/>
    <property type="evidence" value="ECO:0007669"/>
    <property type="project" value="TreeGrafter"/>
</dbReference>
<dbReference type="GO" id="GO:0008658">
    <property type="term" value="F:penicillin binding"/>
    <property type="evidence" value="ECO:0007669"/>
    <property type="project" value="InterPro"/>
</dbReference>
<dbReference type="eggNOG" id="COG0772">
    <property type="taxonomic scope" value="Bacteria"/>
</dbReference>
<feature type="transmembrane region" description="Helical" evidence="6">
    <location>
        <begin position="307"/>
        <end position="326"/>
    </location>
</feature>
<dbReference type="Gene3D" id="3.40.710.10">
    <property type="entry name" value="DD-peptidase/beta-lactamase superfamily"/>
    <property type="match status" value="1"/>
</dbReference>
<feature type="transmembrane region" description="Helical" evidence="6">
    <location>
        <begin position="737"/>
        <end position="756"/>
    </location>
</feature>
<evidence type="ECO:0000256" key="6">
    <source>
        <dbReference type="SAM" id="Phobius"/>
    </source>
</evidence>
<comment type="caution">
    <text evidence="8">The sequence shown here is derived from an EMBL/GenBank/DDBJ whole genome shotgun (WGS) entry which is preliminary data.</text>
</comment>
<dbReference type="RefSeq" id="WP_037439506.1">
    <property type="nucleotide sequence ID" value="NZ_JNFF01000034.1"/>
</dbReference>
<gene>
    <name evidence="8" type="ORF">N180_12815</name>
</gene>
<evidence type="ECO:0000256" key="4">
    <source>
        <dbReference type="ARBA" id="ARBA00022989"/>
    </source>
</evidence>
<accession>A0A081PIM0</accession>
<dbReference type="GO" id="GO:0015648">
    <property type="term" value="F:lipid-linked peptidoglycan transporter activity"/>
    <property type="evidence" value="ECO:0007669"/>
    <property type="project" value="TreeGrafter"/>
</dbReference>
<organism evidence="8 9">
    <name type="scientific">Pedobacter antarcticus 4BY</name>
    <dbReference type="NCBI Taxonomy" id="1358423"/>
    <lineage>
        <taxon>Bacteria</taxon>
        <taxon>Pseudomonadati</taxon>
        <taxon>Bacteroidota</taxon>
        <taxon>Sphingobacteriia</taxon>
        <taxon>Sphingobacteriales</taxon>
        <taxon>Sphingobacteriaceae</taxon>
        <taxon>Pedobacter</taxon>
    </lineage>
</organism>
<feature type="transmembrane region" description="Helical" evidence="6">
    <location>
        <begin position="537"/>
        <end position="558"/>
    </location>
</feature>
<reference evidence="8 9" key="1">
    <citation type="journal article" date="1992" name="Int. J. Syst. Bacteriol.">
        <title>Sphingobacterium antarcticus sp. nov. a Psychrotrophic Bacterium from the Soils of Schirmacher Oasis, Antarctica.</title>
        <authorList>
            <person name="Shivaji S."/>
            <person name="Ray M.K."/>
            <person name="Rao N.S."/>
            <person name="Saiserr L."/>
            <person name="Jagannadham M.V."/>
            <person name="Kumar G.S."/>
            <person name="Reddy G."/>
            <person name="Bhargava P.M."/>
        </authorList>
    </citation>
    <scope>NUCLEOTIDE SEQUENCE [LARGE SCALE GENOMIC DNA]</scope>
    <source>
        <strain evidence="8 9">4BY</strain>
    </source>
</reference>
<feature type="transmembrane region" description="Helical" evidence="6">
    <location>
        <begin position="338"/>
        <end position="357"/>
    </location>
</feature>
<dbReference type="InterPro" id="IPR012338">
    <property type="entry name" value="Beta-lactam/transpept-like"/>
</dbReference>
<evidence type="ECO:0000256" key="5">
    <source>
        <dbReference type="ARBA" id="ARBA00023136"/>
    </source>
</evidence>
<dbReference type="Pfam" id="PF00905">
    <property type="entry name" value="Transpeptidase"/>
    <property type="match status" value="1"/>
</dbReference>
<dbReference type="SUPFAM" id="SSF56601">
    <property type="entry name" value="beta-lactamase/transpeptidase-like"/>
    <property type="match status" value="1"/>
</dbReference>
<feature type="transmembrane region" description="Helical" evidence="6">
    <location>
        <begin position="696"/>
        <end position="716"/>
    </location>
</feature>
<name>A0A081PIM0_9SPHI</name>
<evidence type="ECO:0000313" key="9">
    <source>
        <dbReference type="Proteomes" id="UP000028007"/>
    </source>
</evidence>
<dbReference type="PANTHER" id="PTHR30474:SF3">
    <property type="entry name" value="PEPTIDOGLYCAN GLYCOSYLTRANSFERASE RODA"/>
    <property type="match status" value="1"/>
</dbReference>
<dbReference type="GO" id="GO:0051301">
    <property type="term" value="P:cell division"/>
    <property type="evidence" value="ECO:0007669"/>
    <property type="project" value="InterPro"/>
</dbReference>
<dbReference type="eggNOG" id="COG0768">
    <property type="taxonomic scope" value="Bacteria"/>
</dbReference>
<evidence type="ECO:0000256" key="1">
    <source>
        <dbReference type="ARBA" id="ARBA00004141"/>
    </source>
</evidence>
<feature type="transmembrane region" description="Helical" evidence="6">
    <location>
        <begin position="495"/>
        <end position="525"/>
    </location>
</feature>
<feature type="transmembrane region" description="Helical" evidence="6">
    <location>
        <begin position="450"/>
        <end position="483"/>
    </location>
</feature>
<feature type="transmembrane region" description="Helical" evidence="6">
    <location>
        <begin position="277"/>
        <end position="295"/>
    </location>
</feature>
<keyword evidence="5 6" id="KW-0472">Membrane</keyword>
<dbReference type="InterPro" id="IPR001182">
    <property type="entry name" value="FtsW/RodA"/>
</dbReference>
<comment type="subcellular location">
    <subcellularLocation>
        <location evidence="1">Membrane</location>
        <topology evidence="1">Multi-pass membrane protein</topology>
    </subcellularLocation>
</comment>
<proteinExistence type="predicted"/>
<sequence length="1309" mass="143358">MQKLSKANSGRFTERLLLIAGIIILGTFFFRLHVKLEEKMFNVPEKLKAGKIVNLNAPDLRKSFKILLKQEYYLTDQKDIELISTIADSVITSSGTKLTTIGELNKRRFNIDADRAELQGGKVVKSRLDYSRALLGFNFNGQPADLPQEVQVGTGAGEISGRVTQATGAAVGVLIRLNAVIPADSLEQKPLTAYARTGSDGTYRFSGLSEDMSFEVLPIQPGKEFGQVKGVQELQGSKRINFRSEQHTIRLIAPSVYNQLKKDGALIVRTPEQFRSGFYWITGLFFAAFIVLHLLMSMRFPTADQFILPIIFLLSGISLLTLLSLQDPLRDRFLAIDSVKYLLIGLSVLSLLLFTNLRKFHPDSAFYRLYLFRMPGAANGWPWIAGAMFILALTLLFGAGPQGSGVRVNLLGIQPSELVKYLTIIFLAGFFTRNESFISSYTSWTKRWQFFSFALVAIVGTLFLFLLLGDLGPAMVICFTFIFLFSFSRGDFMQMAAFVLLFVLCCWISGNIWLSIGFTAAVLVIRTRLLKKTISESALMALVVLSAFLTIDQLPLLAKLIPGPVARLSDRKAIWQDAWDNEVYGGDQVANGLWAMASGGLKGQGIGEGYGKTIPEGHTDMILPVIAEEFGLAGIACVFALFMLYLHRSFLIGRASGTPLIFYLCAGIGLSTFVQFILIAGGSTGALPLSGVSLPLLSYGGSSMVINLLAAAFLLSSSMVNGTAVQLKYMQNNQDHNLVPALLTALAAVTLLTVHASKYSLFPSGWIVKPALVADRSGSRLFSYNPRIGILLQKLEAGNLYDRNGLLLATSDPKEINRQHSALSAAGINSYDLDSAVHSRSTRYYPFQEQLFFWTGDANTGVFNGGINGYFAEYQHAAELRGFKLPAVDISITASKYKEDRFLPASTKEMTVSRKDYSELLPILRSGLDTNEIAKFKKKDRNVRLAVDAALQTRLQQAMIENSAISGNRVSVVVMSSSTGDVLASAAYPLPPVHDWEALTMPVVEQRKLSAWYNTADPGFTVATQPGSTVKILTALAGFNKLGISAAEKTFLVRTAERIRTGGAEPDETGNINMEQAIVRSNNVYFIKLANEAKLGEELASLYLKTGMFLNGVGGYYYGRKTVDPEQIEKWTKYWNKTVFNLPYHPENIYKYRASGISGIAWGQGELIATPAAVARVASGIANHGEMIPNRYALSLNGKTVPVGTPVKLADKASYANLIQSYMIRQSAPRSAAFGISVAGKTGTPERMLKGKKVNDGWYVFFAPDGHGNGETVVCIRIEATRGSSDATRLAAETVVPILRQQGYITSIQ</sequence>
<dbReference type="Proteomes" id="UP000028007">
    <property type="component" value="Unassembled WGS sequence"/>
</dbReference>
<evidence type="ECO:0000313" key="8">
    <source>
        <dbReference type="EMBL" id="KEQ30543.1"/>
    </source>
</evidence>
<keyword evidence="2 6" id="KW-0812">Transmembrane</keyword>
<protein>
    <submittedName>
        <fullName evidence="8">Cell cycle protein</fullName>
    </submittedName>
</protein>
<dbReference type="GO" id="GO:0008360">
    <property type="term" value="P:regulation of cell shape"/>
    <property type="evidence" value="ECO:0007669"/>
    <property type="project" value="UniProtKB-KW"/>
</dbReference>
<dbReference type="EMBL" id="JNFF01000034">
    <property type="protein sequence ID" value="KEQ30543.1"/>
    <property type="molecule type" value="Genomic_DNA"/>
</dbReference>
<evidence type="ECO:0000259" key="7">
    <source>
        <dbReference type="Pfam" id="PF00905"/>
    </source>
</evidence>
<keyword evidence="9" id="KW-1185">Reference proteome</keyword>
<evidence type="ECO:0000256" key="2">
    <source>
        <dbReference type="ARBA" id="ARBA00022692"/>
    </source>
</evidence>
<dbReference type="Pfam" id="PF01098">
    <property type="entry name" value="FTSW_RODA_SPOVE"/>
    <property type="match status" value="1"/>
</dbReference>
<keyword evidence="3" id="KW-0133">Cell shape</keyword>
<keyword evidence="4 6" id="KW-1133">Transmembrane helix</keyword>
<dbReference type="InterPro" id="IPR001460">
    <property type="entry name" value="PCN-bd_Tpept"/>
</dbReference>
<feature type="transmembrane region" description="Helical" evidence="6">
    <location>
        <begin position="660"/>
        <end position="684"/>
    </location>
</feature>